<dbReference type="InterPro" id="IPR011429">
    <property type="entry name" value="Cyt_c_Planctomycete-type"/>
</dbReference>
<accession>A0ABV1RLG7</accession>
<reference evidence="2 3" key="1">
    <citation type="submission" date="2024-06" db="EMBL/GenBank/DDBJ databases">
        <authorList>
            <person name="Chen R.Y."/>
        </authorList>
    </citation>
    <scope>NUCLEOTIDE SEQUENCE [LARGE SCALE GENOMIC DNA]</scope>
    <source>
        <strain evidence="2 3">D2</strain>
    </source>
</reference>
<evidence type="ECO:0000313" key="3">
    <source>
        <dbReference type="Proteomes" id="UP001467690"/>
    </source>
</evidence>
<feature type="domain" description="Cytochrome C Planctomycete-type" evidence="1">
    <location>
        <begin position="62"/>
        <end position="119"/>
    </location>
</feature>
<evidence type="ECO:0000259" key="1">
    <source>
        <dbReference type="Pfam" id="PF07635"/>
    </source>
</evidence>
<keyword evidence="3" id="KW-1185">Reference proteome</keyword>
<name>A0ABV1RLG7_9ALTE</name>
<gene>
    <name evidence="2" type="ORF">ABS311_18085</name>
</gene>
<sequence>MTRKRYFTIVAFLSLLLLSVIISQQPAGLQWTKETLFGQAKLQATPDSFYQHRVDEIFVRYCVDCHNENKAKGKLRLDSFRQAVFGGRSGDVLGKNSTTSLLLARMQLPADNRLAMPPLGRKRQTKDELKVIQMWLDKGASGSLTRAAFATAPEKQKIIELNPYQPEQIAKKRAPFAKQVAKLQKKYPLNVQYLARTSHLIEITHISSAPAMTDQSFTELDRVLPVVARLNLRNAPVTDQSLPYILNMRSLTYINISGTALSAPSIQQLIHLPMLKRILVSERLLQELDLQKFQQAGIILESVYYENS</sequence>
<dbReference type="Proteomes" id="UP001467690">
    <property type="component" value="Unassembled WGS sequence"/>
</dbReference>
<protein>
    <submittedName>
        <fullName evidence="2">C-type cytochrome domain-containing protein</fullName>
    </submittedName>
</protein>
<dbReference type="Pfam" id="PF07635">
    <property type="entry name" value="PSCyt1"/>
    <property type="match status" value="1"/>
</dbReference>
<dbReference type="Gene3D" id="3.80.10.10">
    <property type="entry name" value="Ribonuclease Inhibitor"/>
    <property type="match status" value="1"/>
</dbReference>
<evidence type="ECO:0000313" key="2">
    <source>
        <dbReference type="EMBL" id="MER2493789.1"/>
    </source>
</evidence>
<dbReference type="InterPro" id="IPR032675">
    <property type="entry name" value="LRR_dom_sf"/>
</dbReference>
<proteinExistence type="predicted"/>
<dbReference type="RefSeq" id="WP_143873467.1">
    <property type="nucleotide sequence ID" value="NZ_CP041661.1"/>
</dbReference>
<dbReference type="SUPFAM" id="SSF52047">
    <property type="entry name" value="RNI-like"/>
    <property type="match status" value="1"/>
</dbReference>
<organism evidence="2 3">
    <name type="scientific">Catenovulum sediminis</name>
    <dbReference type="NCBI Taxonomy" id="1740262"/>
    <lineage>
        <taxon>Bacteria</taxon>
        <taxon>Pseudomonadati</taxon>
        <taxon>Pseudomonadota</taxon>
        <taxon>Gammaproteobacteria</taxon>
        <taxon>Alteromonadales</taxon>
        <taxon>Alteromonadaceae</taxon>
        <taxon>Catenovulum</taxon>
    </lineage>
</organism>
<comment type="caution">
    <text evidence="2">The sequence shown here is derived from an EMBL/GenBank/DDBJ whole genome shotgun (WGS) entry which is preliminary data.</text>
</comment>
<dbReference type="EMBL" id="JBELOE010000266">
    <property type="protein sequence ID" value="MER2493789.1"/>
    <property type="molecule type" value="Genomic_DNA"/>
</dbReference>